<dbReference type="OrthoDB" id="5599072at2759"/>
<evidence type="ECO:0000313" key="3">
    <source>
        <dbReference type="Proteomes" id="UP001140217"/>
    </source>
</evidence>
<dbReference type="Proteomes" id="UP001140217">
    <property type="component" value="Unassembled WGS sequence"/>
</dbReference>
<keyword evidence="3" id="KW-1185">Reference proteome</keyword>
<evidence type="ECO:0000256" key="1">
    <source>
        <dbReference type="SAM" id="MobiDB-lite"/>
    </source>
</evidence>
<accession>A0A9W8HAJ7</accession>
<protein>
    <submittedName>
        <fullName evidence="2">Uncharacterized protein</fullName>
    </submittedName>
</protein>
<feature type="region of interest" description="Disordered" evidence="1">
    <location>
        <begin position="116"/>
        <end position="139"/>
    </location>
</feature>
<organism evidence="2 3">
    <name type="scientific">Coemansia javaensis</name>
    <dbReference type="NCBI Taxonomy" id="2761396"/>
    <lineage>
        <taxon>Eukaryota</taxon>
        <taxon>Fungi</taxon>
        <taxon>Fungi incertae sedis</taxon>
        <taxon>Zoopagomycota</taxon>
        <taxon>Kickxellomycotina</taxon>
        <taxon>Kickxellomycetes</taxon>
        <taxon>Kickxellales</taxon>
        <taxon>Kickxellaceae</taxon>
        <taxon>Coemansia</taxon>
    </lineage>
</organism>
<sequence length="139" mass="14925">MDTNWCMFCGTHIDRPEDAVYCSDDCRRFDCRASWPGSSLGAPPSPGPEHYAPHSPMSSPGGSLVWGSQAAFRERSSSLTPMSAQDLQIRYPCHTPAYSSSRSSLVLMQLTPPFGSSPAGVRARSTSVASAPHHQLAAI</sequence>
<gene>
    <name evidence="2" type="ORF">H4R18_002148</name>
</gene>
<reference evidence="2" key="1">
    <citation type="submission" date="2022-07" db="EMBL/GenBank/DDBJ databases">
        <title>Phylogenomic reconstructions and comparative analyses of Kickxellomycotina fungi.</title>
        <authorList>
            <person name="Reynolds N.K."/>
            <person name="Stajich J.E."/>
            <person name="Barry K."/>
            <person name="Grigoriev I.V."/>
            <person name="Crous P."/>
            <person name="Smith M.E."/>
        </authorList>
    </citation>
    <scope>NUCLEOTIDE SEQUENCE</scope>
    <source>
        <strain evidence="2">NBRC 105414</strain>
    </source>
</reference>
<name>A0A9W8HAJ7_9FUNG</name>
<dbReference type="EMBL" id="JANBUL010000066">
    <property type="protein sequence ID" value="KAJ2782670.1"/>
    <property type="molecule type" value="Genomic_DNA"/>
</dbReference>
<dbReference type="AlphaFoldDB" id="A0A9W8HAJ7"/>
<evidence type="ECO:0000313" key="2">
    <source>
        <dbReference type="EMBL" id="KAJ2782670.1"/>
    </source>
</evidence>
<dbReference type="InterPro" id="IPR024368">
    <property type="entry name" value="Ecl1/2/3"/>
</dbReference>
<feature type="region of interest" description="Disordered" evidence="1">
    <location>
        <begin position="37"/>
        <end position="63"/>
    </location>
</feature>
<dbReference type="Pfam" id="PF12855">
    <property type="entry name" value="Ecl1"/>
    <property type="match status" value="1"/>
</dbReference>
<comment type="caution">
    <text evidence="2">The sequence shown here is derived from an EMBL/GenBank/DDBJ whole genome shotgun (WGS) entry which is preliminary data.</text>
</comment>
<proteinExistence type="predicted"/>